<gene>
    <name evidence="1" type="ORF">N8T08_002557</name>
</gene>
<comment type="caution">
    <text evidence="1">The sequence shown here is derived from an EMBL/GenBank/DDBJ whole genome shotgun (WGS) entry which is preliminary data.</text>
</comment>
<evidence type="ECO:0000313" key="2">
    <source>
        <dbReference type="Proteomes" id="UP001177260"/>
    </source>
</evidence>
<sequence length="1237" mass="136297">MRVGAEGEATAMLKMDTWVAKTESDQWAQDLPCLASPKLDTLQVLAKCNMQGPRGAMADLVATIAGSNDAVIFMQGLQTTLVGTALGNECPPRDLCTQLIWKADIGLINHEQLRDEMCRDRPKEPVDTTRKCELLELAILCFLEEAVSFLESNPSVSVPNYLHQYVTWMKHQLQLRHTEASQAEANRLLSNPEARKELVSRVQTAGQDGQFYMQVGQNLLSILSGDAEVMDVMFQSGLFDQFYETVLANAHDSYPISVLVEHLCFKNPASRIIEIGAGTGGQTVGILKSLCSNDVRKCARYDYTDVSRAFIPRARTKFAKYDDILHYSVCDISKDPVAQSFEPFSYDLVIASHVLHATPFLEQTLKNTRRLLKPEGKLILLETTNVDAIDVGFVFGLLQSWWAPLESEPRSPLSPCITVDQWDKLLKSTGFSGVDIEVPGQENTRRRYSSIMISTAVPEQDRLSEPSHDLYLVRNDNVAAQNDLVQSVQNEQVSSIYTLAEIAEVEIPTSTVVVFLLEVQDVVLNGISSQDFELLQSVLLRTRSTLWITQPTEDEQIPWQHMVDGLARSLGSEDSDRKLVTLALDQSNTVRRSTEFILQLITSTQRSTVESLETNNAVKNDLLCVPRITLDRLMSESIALNAQPHVKENQALGPNTPISLRVRPPGGIENLEYVEDTVTQLDLGPNEVIVQVKAFGLTFRDHLIATGELNEHGLGIECAGVVLKGGTDVQFQPGDTPIPSRVSFTNKGETVLVHGFGSSFSQVAVQLAVELGARVLVTARSVSKRDFLCQKLGLSQDIIFVTDDSSTCGRIHEITKGQGVDVVVGSLSDTNTPDYSGCLAAGGRVVDISLKRSEKTSIPQLKSRGFNCSYSSVNLAELLRHNPALVHRTFQQAVKLWCQLSLNFPLSLNPFSAAEVNSALQHFRDRETVGKRVVELTDGETIETLTAQSQDGLFSNMQYDDWITPLKAKVAGSWNLHKTLPSDLDFMVLSSSVNGVFGSPGQANYAAGNTFNDALAEYRLRNGQKAVSLDLGSLITEGVVAESPAIMSFVRRFGHLMEITHEELLAVLDHYCNPDLPVLPPDQAQAIVGIKLPAEMIANGLELHHFIRRPLFSHLFRVQLRGAETDSSASAGATVGTIDRPAALKAVTSCKEAMHLVTEWTCTKLSLILGIPVSELDLNKPVHTYGVDSLVAIDLKNWFNREIGAPIDVFDLTANMDLEQLIVMAVRRSQFCQAIDD</sequence>
<evidence type="ECO:0000313" key="1">
    <source>
        <dbReference type="EMBL" id="KAK1146796.1"/>
    </source>
</evidence>
<keyword evidence="2" id="KW-1185">Reference proteome</keyword>
<accession>A0ACC3B8H4</accession>
<organism evidence="1 2">
    <name type="scientific">Aspergillus melleus</name>
    <dbReference type="NCBI Taxonomy" id="138277"/>
    <lineage>
        <taxon>Eukaryota</taxon>
        <taxon>Fungi</taxon>
        <taxon>Dikarya</taxon>
        <taxon>Ascomycota</taxon>
        <taxon>Pezizomycotina</taxon>
        <taxon>Eurotiomycetes</taxon>
        <taxon>Eurotiomycetidae</taxon>
        <taxon>Eurotiales</taxon>
        <taxon>Aspergillaceae</taxon>
        <taxon>Aspergillus</taxon>
        <taxon>Aspergillus subgen. Circumdati</taxon>
    </lineage>
</organism>
<reference evidence="1 2" key="1">
    <citation type="journal article" date="2023" name="ACS Omega">
        <title>Identification of the Neoaspergillic Acid Biosynthesis Gene Cluster by Establishing an In Vitro CRISPR-Ribonucleoprotein Genetic System in Aspergillus melleus.</title>
        <authorList>
            <person name="Yuan B."/>
            <person name="Grau M.F."/>
            <person name="Murata R.M."/>
            <person name="Torok T."/>
            <person name="Venkateswaran K."/>
            <person name="Stajich J.E."/>
            <person name="Wang C.C.C."/>
        </authorList>
    </citation>
    <scope>NUCLEOTIDE SEQUENCE [LARGE SCALE GENOMIC DNA]</scope>
    <source>
        <strain evidence="1 2">IMV 1140</strain>
    </source>
</reference>
<dbReference type="Proteomes" id="UP001177260">
    <property type="component" value="Unassembled WGS sequence"/>
</dbReference>
<dbReference type="EMBL" id="JAOPJF010000015">
    <property type="protein sequence ID" value="KAK1146796.1"/>
    <property type="molecule type" value="Genomic_DNA"/>
</dbReference>
<protein>
    <submittedName>
        <fullName evidence="1">Uncharacterized protein</fullName>
    </submittedName>
</protein>
<proteinExistence type="predicted"/>
<name>A0ACC3B8H4_9EURO</name>